<dbReference type="SMART" id="SM00448">
    <property type="entry name" value="REC"/>
    <property type="match status" value="1"/>
</dbReference>
<dbReference type="PANTHER" id="PTHR43214:SF24">
    <property type="entry name" value="TRANSCRIPTIONAL REGULATORY PROTEIN NARL-RELATED"/>
    <property type="match status" value="1"/>
</dbReference>
<comment type="caution">
    <text evidence="8">The sequence shown here is derived from an EMBL/GenBank/DDBJ whole genome shotgun (WGS) entry which is preliminary data.</text>
</comment>
<evidence type="ECO:0000256" key="2">
    <source>
        <dbReference type="ARBA" id="ARBA00023015"/>
    </source>
</evidence>
<dbReference type="CDD" id="cd06170">
    <property type="entry name" value="LuxR_C_like"/>
    <property type="match status" value="1"/>
</dbReference>
<dbReference type="InterPro" id="IPR001789">
    <property type="entry name" value="Sig_transdc_resp-reg_receiver"/>
</dbReference>
<evidence type="ECO:0000259" key="7">
    <source>
        <dbReference type="PROSITE" id="PS50110"/>
    </source>
</evidence>
<dbReference type="CDD" id="cd17535">
    <property type="entry name" value="REC_NarL-like"/>
    <property type="match status" value="1"/>
</dbReference>
<dbReference type="PROSITE" id="PS50043">
    <property type="entry name" value="HTH_LUXR_2"/>
    <property type="match status" value="1"/>
</dbReference>
<keyword evidence="3 8" id="KW-0238">DNA-binding</keyword>
<dbReference type="RefSeq" id="WP_203934782.1">
    <property type="nucleotide sequence ID" value="NZ_BOPH01000147.1"/>
</dbReference>
<dbReference type="InterPro" id="IPR000792">
    <property type="entry name" value="Tscrpt_reg_LuxR_C"/>
</dbReference>
<keyword evidence="1 5" id="KW-0597">Phosphoprotein</keyword>
<evidence type="ECO:0000313" key="9">
    <source>
        <dbReference type="Proteomes" id="UP000635606"/>
    </source>
</evidence>
<feature type="domain" description="HTH luxR-type" evidence="6">
    <location>
        <begin position="145"/>
        <end position="210"/>
    </location>
</feature>
<evidence type="ECO:0000256" key="1">
    <source>
        <dbReference type="ARBA" id="ARBA00022553"/>
    </source>
</evidence>
<organism evidence="8 9">
    <name type="scientific">Virgisporangium ochraceum</name>
    <dbReference type="NCBI Taxonomy" id="65505"/>
    <lineage>
        <taxon>Bacteria</taxon>
        <taxon>Bacillati</taxon>
        <taxon>Actinomycetota</taxon>
        <taxon>Actinomycetes</taxon>
        <taxon>Micromonosporales</taxon>
        <taxon>Micromonosporaceae</taxon>
        <taxon>Virgisporangium</taxon>
    </lineage>
</organism>
<feature type="modified residue" description="4-aspartylphosphate" evidence="5">
    <location>
        <position position="55"/>
    </location>
</feature>
<dbReference type="PROSITE" id="PS00622">
    <property type="entry name" value="HTH_LUXR_1"/>
    <property type="match status" value="1"/>
</dbReference>
<reference evidence="8" key="1">
    <citation type="submission" date="2021-01" db="EMBL/GenBank/DDBJ databases">
        <title>Whole genome shotgun sequence of Virgisporangium ochraceum NBRC 16418.</title>
        <authorList>
            <person name="Komaki H."/>
            <person name="Tamura T."/>
        </authorList>
    </citation>
    <scope>NUCLEOTIDE SEQUENCE</scope>
    <source>
        <strain evidence="8">NBRC 16418</strain>
    </source>
</reference>
<dbReference type="SUPFAM" id="SSF52172">
    <property type="entry name" value="CheY-like"/>
    <property type="match status" value="1"/>
</dbReference>
<dbReference type="Gene3D" id="3.40.50.2300">
    <property type="match status" value="1"/>
</dbReference>
<dbReference type="EMBL" id="BOPH01000147">
    <property type="protein sequence ID" value="GIJ75000.1"/>
    <property type="molecule type" value="Genomic_DNA"/>
</dbReference>
<dbReference type="PANTHER" id="PTHR43214">
    <property type="entry name" value="TWO-COMPONENT RESPONSE REGULATOR"/>
    <property type="match status" value="1"/>
</dbReference>
<dbReference type="Proteomes" id="UP000635606">
    <property type="component" value="Unassembled WGS sequence"/>
</dbReference>
<keyword evidence="9" id="KW-1185">Reference proteome</keyword>
<keyword evidence="4" id="KW-0804">Transcription</keyword>
<proteinExistence type="predicted"/>
<sequence length="213" mass="22229">MTVRVVVADDHPIVRDGLRALLTSLPDMEMVGEATTGREAVRAAVTLRPDVVVMDLHMPDLDGNAATAEIGRVAPDVAVLVLTMSDDDDSVFAAMRAGARGYLVKGASQQEISRAISAVAAGEAIFGPGVARRVLRFFAAPPKAAEPAFPELSPREREVLDLIAGGLTNAAIAGRLGLSTKTVGNHTSAIFAKLQVAGRAEAIIRAREAGLGR</sequence>
<dbReference type="Pfam" id="PF00196">
    <property type="entry name" value="GerE"/>
    <property type="match status" value="1"/>
</dbReference>
<protein>
    <submittedName>
        <fullName evidence="8">DNA-binding response regulator</fullName>
    </submittedName>
</protein>
<gene>
    <name evidence="8" type="ORF">Voc01_099170</name>
</gene>
<dbReference type="AlphaFoldDB" id="A0A8J4A6Y1"/>
<dbReference type="InterPro" id="IPR058245">
    <property type="entry name" value="NreC/VraR/RcsB-like_REC"/>
</dbReference>
<dbReference type="InterPro" id="IPR016032">
    <property type="entry name" value="Sig_transdc_resp-reg_C-effctor"/>
</dbReference>
<dbReference type="PROSITE" id="PS50110">
    <property type="entry name" value="RESPONSE_REGULATORY"/>
    <property type="match status" value="1"/>
</dbReference>
<dbReference type="GO" id="GO:0003677">
    <property type="term" value="F:DNA binding"/>
    <property type="evidence" value="ECO:0007669"/>
    <property type="project" value="UniProtKB-KW"/>
</dbReference>
<evidence type="ECO:0000256" key="5">
    <source>
        <dbReference type="PROSITE-ProRule" id="PRU00169"/>
    </source>
</evidence>
<dbReference type="SMART" id="SM00421">
    <property type="entry name" value="HTH_LUXR"/>
    <property type="match status" value="1"/>
</dbReference>
<dbReference type="PRINTS" id="PR00038">
    <property type="entry name" value="HTHLUXR"/>
</dbReference>
<keyword evidence="2" id="KW-0805">Transcription regulation</keyword>
<dbReference type="SUPFAM" id="SSF46894">
    <property type="entry name" value="C-terminal effector domain of the bipartite response regulators"/>
    <property type="match status" value="1"/>
</dbReference>
<dbReference type="GO" id="GO:0000160">
    <property type="term" value="P:phosphorelay signal transduction system"/>
    <property type="evidence" value="ECO:0007669"/>
    <property type="project" value="InterPro"/>
</dbReference>
<dbReference type="InterPro" id="IPR011006">
    <property type="entry name" value="CheY-like_superfamily"/>
</dbReference>
<dbReference type="InterPro" id="IPR039420">
    <property type="entry name" value="WalR-like"/>
</dbReference>
<dbReference type="Pfam" id="PF00072">
    <property type="entry name" value="Response_reg"/>
    <property type="match status" value="1"/>
</dbReference>
<evidence type="ECO:0000256" key="4">
    <source>
        <dbReference type="ARBA" id="ARBA00023163"/>
    </source>
</evidence>
<feature type="domain" description="Response regulatory" evidence="7">
    <location>
        <begin position="4"/>
        <end position="120"/>
    </location>
</feature>
<accession>A0A8J4A6Y1</accession>
<dbReference type="GO" id="GO:0006355">
    <property type="term" value="P:regulation of DNA-templated transcription"/>
    <property type="evidence" value="ECO:0007669"/>
    <property type="project" value="InterPro"/>
</dbReference>
<evidence type="ECO:0000313" key="8">
    <source>
        <dbReference type="EMBL" id="GIJ75000.1"/>
    </source>
</evidence>
<name>A0A8J4A6Y1_9ACTN</name>
<evidence type="ECO:0000256" key="3">
    <source>
        <dbReference type="ARBA" id="ARBA00023125"/>
    </source>
</evidence>
<evidence type="ECO:0000259" key="6">
    <source>
        <dbReference type="PROSITE" id="PS50043"/>
    </source>
</evidence>